<dbReference type="CDD" id="cd03214">
    <property type="entry name" value="ABC_Iron-Siderophores_B12_Hemin"/>
    <property type="match status" value="1"/>
</dbReference>
<dbReference type="PANTHER" id="PTHR42734">
    <property type="entry name" value="METAL TRANSPORT SYSTEM ATP-BINDING PROTEIN TM_0124-RELATED"/>
    <property type="match status" value="1"/>
</dbReference>
<proteinExistence type="predicted"/>
<evidence type="ECO:0000256" key="2">
    <source>
        <dbReference type="ARBA" id="ARBA00022741"/>
    </source>
</evidence>
<dbReference type="InterPro" id="IPR017871">
    <property type="entry name" value="ABC_transporter-like_CS"/>
</dbReference>
<dbReference type="AlphaFoldDB" id="A0A7G9WB27"/>
<evidence type="ECO:0000313" key="6">
    <source>
        <dbReference type="Proteomes" id="UP000516160"/>
    </source>
</evidence>
<reference evidence="5 6" key="1">
    <citation type="submission" date="2020-07" db="EMBL/GenBank/DDBJ databases">
        <title>Alkalicella. sp. LB2 genome.</title>
        <authorList>
            <person name="Postec A."/>
            <person name="Quemeneur M."/>
        </authorList>
    </citation>
    <scope>NUCLEOTIDE SEQUENCE [LARGE SCALE GENOMIC DNA]</scope>
    <source>
        <strain evidence="5 6">LB2</strain>
    </source>
</reference>
<dbReference type="PROSITE" id="PS00211">
    <property type="entry name" value="ABC_TRANSPORTER_1"/>
    <property type="match status" value="1"/>
</dbReference>
<dbReference type="SUPFAM" id="SSF52540">
    <property type="entry name" value="P-loop containing nucleoside triphosphate hydrolases"/>
    <property type="match status" value="1"/>
</dbReference>
<keyword evidence="6" id="KW-1185">Reference proteome</keyword>
<dbReference type="Pfam" id="PF00005">
    <property type="entry name" value="ABC_tran"/>
    <property type="match status" value="1"/>
</dbReference>
<organism evidence="5 6">
    <name type="scientific">Alkalicella caledoniensis</name>
    <dbReference type="NCBI Taxonomy" id="2731377"/>
    <lineage>
        <taxon>Bacteria</taxon>
        <taxon>Bacillati</taxon>
        <taxon>Bacillota</taxon>
        <taxon>Clostridia</taxon>
        <taxon>Eubacteriales</taxon>
        <taxon>Proteinivoracaceae</taxon>
        <taxon>Alkalicella</taxon>
    </lineage>
</organism>
<name>A0A7G9WB27_ALKCA</name>
<dbReference type="EMBL" id="CP058559">
    <property type="protein sequence ID" value="QNO15889.1"/>
    <property type="molecule type" value="Genomic_DNA"/>
</dbReference>
<dbReference type="SMART" id="SM00382">
    <property type="entry name" value="AAA"/>
    <property type="match status" value="1"/>
</dbReference>
<dbReference type="InterPro" id="IPR027417">
    <property type="entry name" value="P-loop_NTPase"/>
</dbReference>
<evidence type="ECO:0000256" key="1">
    <source>
        <dbReference type="ARBA" id="ARBA00022448"/>
    </source>
</evidence>
<dbReference type="PROSITE" id="PS50893">
    <property type="entry name" value="ABC_TRANSPORTER_2"/>
    <property type="match status" value="1"/>
</dbReference>
<gene>
    <name evidence="5" type="ORF">HYG86_14485</name>
</gene>
<dbReference type="GO" id="GO:0016887">
    <property type="term" value="F:ATP hydrolysis activity"/>
    <property type="evidence" value="ECO:0007669"/>
    <property type="project" value="InterPro"/>
</dbReference>
<dbReference type="Proteomes" id="UP000516160">
    <property type="component" value="Chromosome"/>
</dbReference>
<keyword evidence="2" id="KW-0547">Nucleotide-binding</keyword>
<dbReference type="Gene3D" id="3.40.50.300">
    <property type="entry name" value="P-loop containing nucleotide triphosphate hydrolases"/>
    <property type="match status" value="1"/>
</dbReference>
<dbReference type="InterPro" id="IPR003439">
    <property type="entry name" value="ABC_transporter-like_ATP-bd"/>
</dbReference>
<dbReference type="InterPro" id="IPR003593">
    <property type="entry name" value="AAA+_ATPase"/>
</dbReference>
<sequence length="255" mass="28533">MTIKITDIQFNYNQRRVLKGCSLIIERGNIYGLLGANGAGKTTLMKIIKGLLKPQNGDVEIDGRNTLAMTIEEISQKIATVSQDTNQVFPFSVLDMVTMGRNPHIKLFGKPIKEDYIKAEESLALVGGLYLKERIFNELSGGERQLVMIARALAQQTPYILFDEPTAHLDFTNQHVILKVIRDVVKKNNLGVLICMHDPNLVYQYCSHSVMIHEGQVLSKGLTKEVFNEGNLSYLYGTSTKISRIDNGLIYVSAK</sequence>
<evidence type="ECO:0000259" key="4">
    <source>
        <dbReference type="PROSITE" id="PS50893"/>
    </source>
</evidence>
<evidence type="ECO:0000313" key="5">
    <source>
        <dbReference type="EMBL" id="QNO15889.1"/>
    </source>
</evidence>
<keyword evidence="3 5" id="KW-0067">ATP-binding</keyword>
<feature type="domain" description="ABC transporter" evidence="4">
    <location>
        <begin position="3"/>
        <end position="239"/>
    </location>
</feature>
<evidence type="ECO:0000256" key="3">
    <source>
        <dbReference type="ARBA" id="ARBA00022840"/>
    </source>
</evidence>
<dbReference type="InterPro" id="IPR050153">
    <property type="entry name" value="Metal_Ion_Import_ABC"/>
</dbReference>
<keyword evidence="1" id="KW-0813">Transport</keyword>
<dbReference type="RefSeq" id="WP_213166290.1">
    <property type="nucleotide sequence ID" value="NZ_CP058559.1"/>
</dbReference>
<dbReference type="KEGG" id="acae:HYG86_14485"/>
<accession>A0A7G9WB27</accession>
<dbReference type="GO" id="GO:0005524">
    <property type="term" value="F:ATP binding"/>
    <property type="evidence" value="ECO:0007669"/>
    <property type="project" value="UniProtKB-KW"/>
</dbReference>
<dbReference type="PANTHER" id="PTHR42734:SF19">
    <property type="entry name" value="IRON COMPOUNDS ABC TRANSPORTER, ATP-BINDING PROTEIN"/>
    <property type="match status" value="1"/>
</dbReference>
<protein>
    <submittedName>
        <fullName evidence="5">ABC transporter ATP-binding protein</fullName>
    </submittedName>
</protein>
<dbReference type="FunFam" id="3.40.50.300:FF:000134">
    <property type="entry name" value="Iron-enterobactin ABC transporter ATP-binding protein"/>
    <property type="match status" value="1"/>
</dbReference>